<protein>
    <submittedName>
        <fullName evidence="2">Spermatogenesis associated 48</fullName>
    </submittedName>
</protein>
<proteinExistence type="predicted"/>
<dbReference type="PANTHER" id="PTHR34759:SF1">
    <property type="entry name" value="SPERMATOGENESIS-ASSOCIATED PROTEIN 48"/>
    <property type="match status" value="1"/>
</dbReference>
<dbReference type="CTD" id="100335160"/>
<dbReference type="InterPro" id="IPR027867">
    <property type="entry name" value="SPATA48"/>
</dbReference>
<evidence type="ECO:0000313" key="3">
    <source>
        <dbReference type="Proteomes" id="UP000694621"/>
    </source>
</evidence>
<feature type="compositionally biased region" description="Basic and acidic residues" evidence="1">
    <location>
        <begin position="139"/>
        <end position="153"/>
    </location>
</feature>
<evidence type="ECO:0000256" key="1">
    <source>
        <dbReference type="SAM" id="MobiDB-lite"/>
    </source>
</evidence>
<name>A0A8B9KJH2_ASTMX</name>
<feature type="region of interest" description="Disordered" evidence="1">
    <location>
        <begin position="106"/>
        <end position="179"/>
    </location>
</feature>
<dbReference type="PANTHER" id="PTHR34759">
    <property type="entry name" value="SPERMATOGENESIS-ASSOCIATED PROTEIN 48"/>
    <property type="match status" value="1"/>
</dbReference>
<dbReference type="Ensembl" id="ENSAMXT00005039918.1">
    <property type="protein sequence ID" value="ENSAMXP00005036610.1"/>
    <property type="gene ID" value="ENSAMXG00005017484.1"/>
</dbReference>
<dbReference type="AlphaFoldDB" id="A0A8B9KJH2"/>
<dbReference type="Proteomes" id="UP000694621">
    <property type="component" value="Unplaced"/>
</dbReference>
<dbReference type="Pfam" id="PF15073">
    <property type="entry name" value="SPATA48"/>
    <property type="match status" value="1"/>
</dbReference>
<evidence type="ECO:0000313" key="2">
    <source>
        <dbReference type="Ensembl" id="ENSAMXP00005036610.1"/>
    </source>
</evidence>
<dbReference type="KEGG" id="amex:103044575"/>
<dbReference type="OMA" id="NRRWNSR"/>
<dbReference type="GeneID" id="103044575"/>
<reference evidence="2" key="1">
    <citation type="submission" date="2025-08" db="UniProtKB">
        <authorList>
            <consortium name="Ensembl"/>
        </authorList>
    </citation>
    <scope>IDENTIFICATION</scope>
</reference>
<organism evidence="2 3">
    <name type="scientific">Astyanax mexicanus</name>
    <name type="common">Blind cave fish</name>
    <name type="synonym">Astyanax fasciatus mexicanus</name>
    <dbReference type="NCBI Taxonomy" id="7994"/>
    <lineage>
        <taxon>Eukaryota</taxon>
        <taxon>Metazoa</taxon>
        <taxon>Chordata</taxon>
        <taxon>Craniata</taxon>
        <taxon>Vertebrata</taxon>
        <taxon>Euteleostomi</taxon>
        <taxon>Actinopterygii</taxon>
        <taxon>Neopterygii</taxon>
        <taxon>Teleostei</taxon>
        <taxon>Ostariophysi</taxon>
        <taxon>Characiformes</taxon>
        <taxon>Characoidei</taxon>
        <taxon>Acestrorhamphidae</taxon>
        <taxon>Acestrorhamphinae</taxon>
        <taxon>Astyanax</taxon>
    </lineage>
</organism>
<accession>A0A8B9KJH2</accession>
<sequence>MKQVPSRPPSVRLLTRPCETRAETSRWLCRNLNLPYERGPSEVKSLTETNDPGFLKFNPQAHPPAHSAPLAPLRDLVPLTEPGSGLLSAGARADLRLPGKTRFIDRVYTPSDLRTPSGARDRPQTPTGRPSAVTEDLSEDKRWNSRTRSELAKLQDQAANEETEPDFPKTPWSAKPPEKDVRASVLSDFVDTAARRYSYTSAAQRGYEDVDWDSKLPPRFKAPLSTLEKMADPVNQHFTLKRYNSRPELWQAIGTYWNKHQLRATYNAKKPVSFTSPHPKSGQIPLYCGVVGSENMDNVDDPDKDFKPLTVLRTILPPYTPTAHRPTIPGYTGKALHARPHTSDITLPSRPIPGSSLPPSVYGRKAPLSRMVTTVSPCNPFLLPKTPALPS</sequence>